<protein>
    <submittedName>
        <fullName evidence="1">Uncharacterized protein</fullName>
    </submittedName>
</protein>
<feature type="non-terminal residue" evidence="1">
    <location>
        <position position="1"/>
    </location>
</feature>
<comment type="caution">
    <text evidence="1">The sequence shown here is derived from an EMBL/GenBank/DDBJ whole genome shotgun (WGS) entry which is preliminary data.</text>
</comment>
<accession>A0A0L0MWV0</accession>
<organism evidence="1 2">
    <name type="scientific">Tolypocladium ophioglossoides (strain CBS 100239)</name>
    <name type="common">Snaketongue truffleclub</name>
    <name type="synonym">Elaphocordyceps ophioglossoides</name>
    <dbReference type="NCBI Taxonomy" id="1163406"/>
    <lineage>
        <taxon>Eukaryota</taxon>
        <taxon>Fungi</taxon>
        <taxon>Dikarya</taxon>
        <taxon>Ascomycota</taxon>
        <taxon>Pezizomycotina</taxon>
        <taxon>Sordariomycetes</taxon>
        <taxon>Hypocreomycetidae</taxon>
        <taxon>Hypocreales</taxon>
        <taxon>Ophiocordycipitaceae</taxon>
        <taxon>Tolypocladium</taxon>
    </lineage>
</organism>
<gene>
    <name evidence="1" type="ORF">TOPH_09116</name>
</gene>
<proteinExistence type="predicted"/>
<dbReference type="EMBL" id="LFRF01000065">
    <property type="protein sequence ID" value="KND86256.1"/>
    <property type="molecule type" value="Genomic_DNA"/>
</dbReference>
<evidence type="ECO:0000313" key="1">
    <source>
        <dbReference type="EMBL" id="KND86256.1"/>
    </source>
</evidence>
<dbReference type="AlphaFoldDB" id="A0A0L0MWV0"/>
<sequence length="266" mass="30003">CLPTSIKRLSLKLGSLLRQTSRDLQVLAALEEESLTGIFSRDRCRTQGGELDTQLRSVPVEMQIKQLLSSASNAGEFDEPPRMTNLTCSIPSAPADCELTHLPQYVLTRVKHLQGVLEDPNGKLGVLTDYAQTLEEVSQASLSQEPSISSMLLALTWCIIYLQQATKFQSSGGICDKALADQKEDLADCWDTLQHVLRLSTMALRGNSSFLKIHRQQELDWLWQHRLKLERHLELSVKDRLRPLGEIPVLSEVEQRERKYLAIVKT</sequence>
<keyword evidence="2" id="KW-1185">Reference proteome</keyword>
<name>A0A0L0MWV0_TOLOC</name>
<dbReference type="Proteomes" id="UP000036947">
    <property type="component" value="Unassembled WGS sequence"/>
</dbReference>
<evidence type="ECO:0000313" key="2">
    <source>
        <dbReference type="Proteomes" id="UP000036947"/>
    </source>
</evidence>
<reference evidence="1 2" key="1">
    <citation type="journal article" date="2015" name="BMC Genomics">
        <title>The genome of the truffle-parasite Tolypocladium ophioglossoides and the evolution of antifungal peptaibiotics.</title>
        <authorList>
            <person name="Quandt C.A."/>
            <person name="Bushley K.E."/>
            <person name="Spatafora J.W."/>
        </authorList>
    </citation>
    <scope>NUCLEOTIDE SEQUENCE [LARGE SCALE GENOMIC DNA]</scope>
    <source>
        <strain evidence="1 2">CBS 100239</strain>
    </source>
</reference>